<evidence type="ECO:0000313" key="2">
    <source>
        <dbReference type="Proteomes" id="UP001174136"/>
    </source>
</evidence>
<keyword evidence="2" id="KW-1185">Reference proteome</keyword>
<gene>
    <name evidence="1" type="ORF">N1851_031154</name>
</gene>
<organism evidence="1 2">
    <name type="scientific">Merluccius polli</name>
    <name type="common">Benguela hake</name>
    <name type="synonym">Merluccius cadenati</name>
    <dbReference type="NCBI Taxonomy" id="89951"/>
    <lineage>
        <taxon>Eukaryota</taxon>
        <taxon>Metazoa</taxon>
        <taxon>Chordata</taxon>
        <taxon>Craniata</taxon>
        <taxon>Vertebrata</taxon>
        <taxon>Euteleostomi</taxon>
        <taxon>Actinopterygii</taxon>
        <taxon>Neopterygii</taxon>
        <taxon>Teleostei</taxon>
        <taxon>Neoteleostei</taxon>
        <taxon>Acanthomorphata</taxon>
        <taxon>Zeiogadaria</taxon>
        <taxon>Gadariae</taxon>
        <taxon>Gadiformes</taxon>
        <taxon>Gadoidei</taxon>
        <taxon>Merlucciidae</taxon>
        <taxon>Merluccius</taxon>
    </lineage>
</organism>
<accession>A0AA47NPD3</accession>
<sequence>MTVTYFTKKVKAISSSLTPTTILPTTTPTYVRLTHFTPLFPEDVHKLVMSNHATTCPLDPIPSSLFQAVSSDILPFLTPLINSSLTSGLIPASFKIASFNIESSRPSRNLPLTLLTSRTIQTARLVFNLPKFSHVTPLFRDLHWLPVAACIRFKTMVLTYKAVNGTAPTYLQALVRPPTPARALRATTMASRLVPLLLLRRLPLLFENEIHCYCNSTCLMWRRRVVSVVWGERGGGVAPGSR</sequence>
<dbReference type="Proteomes" id="UP001174136">
    <property type="component" value="Unassembled WGS sequence"/>
</dbReference>
<proteinExistence type="predicted"/>
<dbReference type="AlphaFoldDB" id="A0AA47NPD3"/>
<evidence type="ECO:0000313" key="1">
    <source>
        <dbReference type="EMBL" id="KAK0133336.1"/>
    </source>
</evidence>
<protein>
    <submittedName>
        <fullName evidence="1">Uncharacterized protein</fullName>
    </submittedName>
</protein>
<dbReference type="EMBL" id="JAOPHQ010005994">
    <property type="protein sequence ID" value="KAK0133336.1"/>
    <property type="molecule type" value="Genomic_DNA"/>
</dbReference>
<comment type="caution">
    <text evidence="1">The sequence shown here is derived from an EMBL/GenBank/DDBJ whole genome shotgun (WGS) entry which is preliminary data.</text>
</comment>
<name>A0AA47NPD3_MERPO</name>
<reference evidence="1" key="1">
    <citation type="journal article" date="2023" name="Front. Mar. Sci.">
        <title>A new Merluccius polli reference genome to investigate the effects of global change in West African waters.</title>
        <authorList>
            <person name="Mateo J.L."/>
            <person name="Blanco-Fernandez C."/>
            <person name="Garcia-Vazquez E."/>
            <person name="Machado-Schiaffino G."/>
        </authorList>
    </citation>
    <scope>NUCLEOTIDE SEQUENCE</scope>
    <source>
        <strain evidence="1">C29</strain>
        <tissue evidence="1">Fin</tissue>
    </source>
</reference>